<organism evidence="5 6">
    <name type="scientific">Candidatus Beckwithbacteria bacterium CG23_combo_of_CG06-09_8_20_14_all_34_8</name>
    <dbReference type="NCBI Taxonomy" id="1974497"/>
    <lineage>
        <taxon>Bacteria</taxon>
        <taxon>Candidatus Beckwithiibacteriota</taxon>
    </lineage>
</organism>
<feature type="domain" description="Glycosyl transferase family 3 N-terminal" evidence="4">
    <location>
        <begin position="12"/>
        <end position="65"/>
    </location>
</feature>
<dbReference type="AlphaFoldDB" id="A0A2H0B6N4"/>
<dbReference type="GO" id="GO:0004048">
    <property type="term" value="F:anthranilate phosphoribosyltransferase activity"/>
    <property type="evidence" value="ECO:0007669"/>
    <property type="project" value="InterPro"/>
</dbReference>
<feature type="domain" description="Glycosyl transferase family 3" evidence="3">
    <location>
        <begin position="83"/>
        <end position="340"/>
    </location>
</feature>
<dbReference type="GO" id="GO:0000162">
    <property type="term" value="P:L-tryptophan biosynthetic process"/>
    <property type="evidence" value="ECO:0007669"/>
    <property type="project" value="InterPro"/>
</dbReference>
<dbReference type="SUPFAM" id="SSF47648">
    <property type="entry name" value="Nucleoside phosphorylase/phosphoribosyltransferase N-terminal domain"/>
    <property type="match status" value="1"/>
</dbReference>
<proteinExistence type="predicted"/>
<comment type="caution">
    <text evidence="5">The sequence shown here is derived from an EMBL/GenBank/DDBJ whole genome shotgun (WGS) entry which is preliminary data.</text>
</comment>
<evidence type="ECO:0000256" key="1">
    <source>
        <dbReference type="ARBA" id="ARBA00022676"/>
    </source>
</evidence>
<dbReference type="InterPro" id="IPR017459">
    <property type="entry name" value="Glycosyl_Trfase_fam3_N_dom"/>
</dbReference>
<name>A0A2H0B6N4_9BACT</name>
<dbReference type="Gene3D" id="1.20.970.10">
    <property type="entry name" value="Transferase, Pyrimidine Nucleoside Phosphorylase, Chain C"/>
    <property type="match status" value="1"/>
</dbReference>
<keyword evidence="1 5" id="KW-0328">Glycosyltransferase</keyword>
<dbReference type="NCBIfam" id="TIGR01245">
    <property type="entry name" value="trpD"/>
    <property type="match status" value="1"/>
</dbReference>
<dbReference type="Pfam" id="PF02885">
    <property type="entry name" value="Glycos_trans_3N"/>
    <property type="match status" value="1"/>
</dbReference>
<dbReference type="SUPFAM" id="SSF52418">
    <property type="entry name" value="Nucleoside phosphorylase/phosphoribosyltransferase catalytic domain"/>
    <property type="match status" value="1"/>
</dbReference>
<keyword evidence="2 5" id="KW-0808">Transferase</keyword>
<evidence type="ECO:0000259" key="3">
    <source>
        <dbReference type="Pfam" id="PF00591"/>
    </source>
</evidence>
<sequence length="368" mass="40346">IMNNREDYSLALIRKVINRNNLSSKETETLFSDIFLNDKKGYFFTSLITALHTKGETADELFGFCNSTKKLGEKITPNIPIQNITDLSGTGGSLIKTINISTAASFIVSSAGYSVAKQAGYAVTSPTGSGDIFQAFGINTFALNPSIISNTLEKVGICPIFLSAISPKLKNRSLIAKKVFVENDLRIPSLFHLAAFAYSPTPLKKRIYGCFSERYLDTLAELFQKLGNEKTYIIHGVGGIPEVSVIGKTIVIEQNNNKMIRKEYSPEDFGMPSYPVDSIRTGGKEQNIIEFLRIIHNLEKGAKKDMIIANAALSLQVMGKVNNPLDGARLALEILQEGLAANKLKSLITSLGDLDLYHNWLLKAGISK</sequence>
<dbReference type="PANTHER" id="PTHR43285">
    <property type="entry name" value="ANTHRANILATE PHOSPHORIBOSYLTRANSFERASE"/>
    <property type="match status" value="1"/>
</dbReference>
<accession>A0A2H0B6N4</accession>
<dbReference type="Gene3D" id="3.40.1030.10">
    <property type="entry name" value="Nucleoside phosphorylase/phosphoribosyltransferase catalytic domain"/>
    <property type="match status" value="1"/>
</dbReference>
<evidence type="ECO:0000313" key="6">
    <source>
        <dbReference type="Proteomes" id="UP000229459"/>
    </source>
</evidence>
<feature type="non-terminal residue" evidence="5">
    <location>
        <position position="1"/>
    </location>
</feature>
<dbReference type="Proteomes" id="UP000229459">
    <property type="component" value="Unassembled WGS sequence"/>
</dbReference>
<evidence type="ECO:0000256" key="2">
    <source>
        <dbReference type="ARBA" id="ARBA00022679"/>
    </source>
</evidence>
<reference evidence="5 6" key="1">
    <citation type="submission" date="2017-09" db="EMBL/GenBank/DDBJ databases">
        <title>Depth-based differentiation of microbial function through sediment-hosted aquifers and enrichment of novel symbionts in the deep terrestrial subsurface.</title>
        <authorList>
            <person name="Probst A.J."/>
            <person name="Ladd B."/>
            <person name="Jarett J.K."/>
            <person name="Geller-Mcgrath D.E."/>
            <person name="Sieber C.M."/>
            <person name="Emerson J.B."/>
            <person name="Anantharaman K."/>
            <person name="Thomas B.C."/>
            <person name="Malmstrom R."/>
            <person name="Stieglmeier M."/>
            <person name="Klingl A."/>
            <person name="Woyke T."/>
            <person name="Ryan C.M."/>
            <person name="Banfield J.F."/>
        </authorList>
    </citation>
    <scope>NUCLEOTIDE SEQUENCE [LARGE SCALE GENOMIC DNA]</scope>
    <source>
        <strain evidence="5">CG23_combo_of_CG06-09_8_20_14_all_34_8</strain>
    </source>
</reference>
<dbReference type="InterPro" id="IPR035902">
    <property type="entry name" value="Nuc_phospho_transferase"/>
</dbReference>
<dbReference type="EMBL" id="PCSR01000036">
    <property type="protein sequence ID" value="PIP53306.1"/>
    <property type="molecule type" value="Genomic_DNA"/>
</dbReference>
<dbReference type="GO" id="GO:0005829">
    <property type="term" value="C:cytosol"/>
    <property type="evidence" value="ECO:0007669"/>
    <property type="project" value="TreeGrafter"/>
</dbReference>
<gene>
    <name evidence="5" type="primary">trpD</name>
    <name evidence="5" type="ORF">COX08_01680</name>
</gene>
<dbReference type="PANTHER" id="PTHR43285:SF2">
    <property type="entry name" value="ANTHRANILATE PHOSPHORIBOSYLTRANSFERASE"/>
    <property type="match status" value="1"/>
</dbReference>
<dbReference type="InterPro" id="IPR036320">
    <property type="entry name" value="Glycosyl_Trfase_fam3_N_dom_sf"/>
</dbReference>
<dbReference type="Pfam" id="PF00591">
    <property type="entry name" value="Glycos_transf_3"/>
    <property type="match status" value="1"/>
</dbReference>
<protein>
    <submittedName>
        <fullName evidence="5">Anthranilate phosphoribosyltransferase</fullName>
    </submittedName>
</protein>
<dbReference type="InterPro" id="IPR000312">
    <property type="entry name" value="Glycosyl_Trfase_fam3"/>
</dbReference>
<evidence type="ECO:0000259" key="4">
    <source>
        <dbReference type="Pfam" id="PF02885"/>
    </source>
</evidence>
<dbReference type="InterPro" id="IPR005940">
    <property type="entry name" value="Anthranilate_Pribosyl_Tfrase"/>
</dbReference>
<evidence type="ECO:0000313" key="5">
    <source>
        <dbReference type="EMBL" id="PIP53306.1"/>
    </source>
</evidence>